<accession>A0A7G2CFQ9</accession>
<gene>
    <name evidence="5" type="ORF">ADEAN_000534300</name>
</gene>
<reference evidence="5 6" key="1">
    <citation type="submission" date="2020-08" db="EMBL/GenBank/DDBJ databases">
        <authorList>
            <person name="Newling K."/>
            <person name="Davey J."/>
            <person name="Forrester S."/>
        </authorList>
    </citation>
    <scope>NUCLEOTIDE SEQUENCE [LARGE SCALE GENOMIC DNA]</scope>
    <source>
        <strain evidence="6">Crithidia deanei Carvalho (ATCC PRA-265)</strain>
    </source>
</reference>
<sequence>MRLGKSLKNERVYQLPARDGFDIVGTSDVSSFRTALEGVNPFDVSPGIKLILDKMEERPKSSNPYVIYTNELNFDVAQLSTTTDENGNSYLHVAAAEGYVDLVPILVKEGCEIDAYNGQGFTPLHLAAQNGRLQTVKLLKDLGANMFLLTKALGEYNDNRSAIFLAHMGNHSTVEEYLMKLHELSFPVLSAVAAQPTCDALFSALLGNETHFFELFDTMDSTLSGSGPLVLTWSRHASAFNRFSQLGSCLVRHLESTSDALTAQQSTVLSGFITRGAFEEDDDHLIALIATKRAAEALRAYFSVHRYAESTIDKIKEASREDSAVFLLLSELENRLLYLSAVEKYARKGSKGNKGRIDAAKHSHEESLSELETKGLRRL</sequence>
<evidence type="ECO:0000256" key="1">
    <source>
        <dbReference type="ARBA" id="ARBA00022737"/>
    </source>
</evidence>
<feature type="repeat" description="ANK" evidence="3">
    <location>
        <begin position="86"/>
        <end position="118"/>
    </location>
</feature>
<dbReference type="Gene3D" id="1.25.40.20">
    <property type="entry name" value="Ankyrin repeat-containing domain"/>
    <property type="match status" value="1"/>
</dbReference>
<organism evidence="5 6">
    <name type="scientific">Angomonas deanei</name>
    <dbReference type="NCBI Taxonomy" id="59799"/>
    <lineage>
        <taxon>Eukaryota</taxon>
        <taxon>Discoba</taxon>
        <taxon>Euglenozoa</taxon>
        <taxon>Kinetoplastea</taxon>
        <taxon>Metakinetoplastina</taxon>
        <taxon>Trypanosomatida</taxon>
        <taxon>Trypanosomatidae</taxon>
        <taxon>Strigomonadinae</taxon>
        <taxon>Angomonas</taxon>
    </lineage>
</organism>
<keyword evidence="6" id="KW-1185">Reference proteome</keyword>
<keyword evidence="1" id="KW-0677">Repeat</keyword>
<proteinExistence type="predicted"/>
<dbReference type="PANTHER" id="PTHR24198:SF165">
    <property type="entry name" value="ANKYRIN REPEAT-CONTAINING PROTEIN-RELATED"/>
    <property type="match status" value="1"/>
</dbReference>
<dbReference type="SUPFAM" id="SSF48403">
    <property type="entry name" value="Ankyrin repeat"/>
    <property type="match status" value="1"/>
</dbReference>
<dbReference type="InterPro" id="IPR002110">
    <property type="entry name" value="Ankyrin_rpt"/>
</dbReference>
<name>A0A7G2CFQ9_9TRYP</name>
<dbReference type="AlphaFoldDB" id="A0A7G2CFQ9"/>
<dbReference type="PROSITE" id="PS50088">
    <property type="entry name" value="ANK_REPEAT"/>
    <property type="match status" value="2"/>
</dbReference>
<dbReference type="Proteomes" id="UP000515908">
    <property type="component" value="Chromosome 09"/>
</dbReference>
<dbReference type="Pfam" id="PF12796">
    <property type="entry name" value="Ank_2"/>
    <property type="match status" value="1"/>
</dbReference>
<dbReference type="SMART" id="SM00248">
    <property type="entry name" value="ANK"/>
    <property type="match status" value="2"/>
</dbReference>
<feature type="repeat" description="ANK" evidence="3">
    <location>
        <begin position="119"/>
        <end position="151"/>
    </location>
</feature>
<dbReference type="OrthoDB" id="341259at2759"/>
<evidence type="ECO:0000256" key="2">
    <source>
        <dbReference type="ARBA" id="ARBA00023043"/>
    </source>
</evidence>
<dbReference type="PANTHER" id="PTHR24198">
    <property type="entry name" value="ANKYRIN REPEAT AND PROTEIN KINASE DOMAIN-CONTAINING PROTEIN"/>
    <property type="match status" value="1"/>
</dbReference>
<feature type="compositionally biased region" description="Basic and acidic residues" evidence="4">
    <location>
        <begin position="355"/>
        <end position="379"/>
    </location>
</feature>
<evidence type="ECO:0000313" key="6">
    <source>
        <dbReference type="Proteomes" id="UP000515908"/>
    </source>
</evidence>
<evidence type="ECO:0000256" key="4">
    <source>
        <dbReference type="SAM" id="MobiDB-lite"/>
    </source>
</evidence>
<dbReference type="InterPro" id="IPR036770">
    <property type="entry name" value="Ankyrin_rpt-contain_sf"/>
</dbReference>
<feature type="region of interest" description="Disordered" evidence="4">
    <location>
        <begin position="350"/>
        <end position="379"/>
    </location>
</feature>
<evidence type="ECO:0000256" key="3">
    <source>
        <dbReference type="PROSITE-ProRule" id="PRU00023"/>
    </source>
</evidence>
<dbReference type="PROSITE" id="PS50297">
    <property type="entry name" value="ANK_REP_REGION"/>
    <property type="match status" value="2"/>
</dbReference>
<dbReference type="VEuPathDB" id="TriTrypDB:ADEAN_000534300"/>
<keyword evidence="2 3" id="KW-0040">ANK repeat</keyword>
<evidence type="ECO:0000313" key="5">
    <source>
        <dbReference type="EMBL" id="CAD2217857.1"/>
    </source>
</evidence>
<protein>
    <submittedName>
        <fullName evidence="5">Ankyrin repeats (Many copies)/Ankyrin repeats (3 copies)/Ankyrin repeat, putative</fullName>
    </submittedName>
</protein>
<dbReference type="EMBL" id="LR877153">
    <property type="protein sequence ID" value="CAD2217857.1"/>
    <property type="molecule type" value="Genomic_DNA"/>
</dbReference>